<dbReference type="AlphaFoldDB" id="A0A9K3K8Q5"/>
<dbReference type="Proteomes" id="UP000693970">
    <property type="component" value="Unassembled WGS sequence"/>
</dbReference>
<evidence type="ECO:0000313" key="1">
    <source>
        <dbReference type="EMBL" id="KAG7339214.1"/>
    </source>
</evidence>
<dbReference type="EMBL" id="JAGRRH010000004">
    <property type="protein sequence ID" value="KAG7371607.1"/>
    <property type="molecule type" value="Genomic_DNA"/>
</dbReference>
<reference evidence="1" key="2">
    <citation type="submission" date="2021-04" db="EMBL/GenBank/DDBJ databases">
        <authorList>
            <person name="Podell S."/>
        </authorList>
    </citation>
    <scope>NUCLEOTIDE SEQUENCE</scope>
    <source>
        <strain evidence="1">Hildebrandi</strain>
    </source>
</reference>
<protein>
    <submittedName>
        <fullName evidence="1">Uncharacterized protein</fullName>
    </submittedName>
</protein>
<dbReference type="OrthoDB" id="47466at2759"/>
<dbReference type="EMBL" id="JAGRRH010000039">
    <property type="protein sequence ID" value="KAG7339214.1"/>
    <property type="molecule type" value="Genomic_DNA"/>
</dbReference>
<proteinExistence type="predicted"/>
<reference evidence="1" key="1">
    <citation type="journal article" date="2021" name="Sci. Rep.">
        <title>Diploid genomic architecture of Nitzschia inconspicua, an elite biomass production diatom.</title>
        <authorList>
            <person name="Oliver A."/>
            <person name="Podell S."/>
            <person name="Pinowska A."/>
            <person name="Traller J.C."/>
            <person name="Smith S.R."/>
            <person name="McClure R."/>
            <person name="Beliaev A."/>
            <person name="Bohutskyi P."/>
            <person name="Hill E.A."/>
            <person name="Rabines A."/>
            <person name="Zheng H."/>
            <person name="Allen L.Z."/>
            <person name="Kuo A."/>
            <person name="Grigoriev I.V."/>
            <person name="Allen A.E."/>
            <person name="Hazlebeck D."/>
            <person name="Allen E.E."/>
        </authorList>
    </citation>
    <scope>NUCLEOTIDE SEQUENCE</scope>
    <source>
        <strain evidence="1">Hildebrandi</strain>
    </source>
</reference>
<accession>A0A9K3K8Q5</accession>
<sequence>METPNHAAIKASMGKLQHITTYRAVGPGRNFYGTASGATDDSFYALFGALSMTWELGFAFHERCDNFEQELPNLIRGLEYLASIAPQPFSLGQGPDIVSTTVNPS</sequence>
<evidence type="ECO:0000313" key="3">
    <source>
        <dbReference type="Proteomes" id="UP000693970"/>
    </source>
</evidence>
<gene>
    <name evidence="2" type="ORF">IV203_020177</name>
    <name evidence="1" type="ORF">IV203_020367</name>
</gene>
<organism evidence="1 3">
    <name type="scientific">Nitzschia inconspicua</name>
    <dbReference type="NCBI Taxonomy" id="303405"/>
    <lineage>
        <taxon>Eukaryota</taxon>
        <taxon>Sar</taxon>
        <taxon>Stramenopiles</taxon>
        <taxon>Ochrophyta</taxon>
        <taxon>Bacillariophyta</taxon>
        <taxon>Bacillariophyceae</taxon>
        <taxon>Bacillariophycidae</taxon>
        <taxon>Bacillariales</taxon>
        <taxon>Bacillariaceae</taxon>
        <taxon>Nitzschia</taxon>
    </lineage>
</organism>
<evidence type="ECO:0000313" key="2">
    <source>
        <dbReference type="EMBL" id="KAG7371607.1"/>
    </source>
</evidence>
<keyword evidence="3" id="KW-1185">Reference proteome</keyword>
<name>A0A9K3K8Q5_9STRA</name>
<comment type="caution">
    <text evidence="1">The sequence shown here is derived from an EMBL/GenBank/DDBJ whole genome shotgun (WGS) entry which is preliminary data.</text>
</comment>